<dbReference type="AlphaFoldDB" id="A0A365P8J5"/>
<organism evidence="3 4">
    <name type="scientific">Dietzia maris</name>
    <dbReference type="NCBI Taxonomy" id="37915"/>
    <lineage>
        <taxon>Bacteria</taxon>
        <taxon>Bacillati</taxon>
        <taxon>Actinomycetota</taxon>
        <taxon>Actinomycetes</taxon>
        <taxon>Mycobacteriales</taxon>
        <taxon>Dietziaceae</taxon>
        <taxon>Dietzia</taxon>
    </lineage>
</organism>
<gene>
    <name evidence="3" type="ORF">DQ226_12120</name>
</gene>
<evidence type="ECO:0000313" key="4">
    <source>
        <dbReference type="Proteomes" id="UP000252187"/>
    </source>
</evidence>
<keyword evidence="2" id="KW-0732">Signal</keyword>
<dbReference type="Proteomes" id="UP000252187">
    <property type="component" value="Unassembled WGS sequence"/>
</dbReference>
<evidence type="ECO:0000256" key="2">
    <source>
        <dbReference type="SAM" id="SignalP"/>
    </source>
</evidence>
<accession>A0A365P8J5</accession>
<feature type="signal peptide" evidence="2">
    <location>
        <begin position="1"/>
        <end position="27"/>
    </location>
</feature>
<evidence type="ECO:0000313" key="3">
    <source>
        <dbReference type="EMBL" id="RBA33626.1"/>
    </source>
</evidence>
<sequence length="212" mass="20085">MKNSKRMMAVIAASGLALGSMPGVANAQSVEIGIGVGAVVGSVALGAALGSTGDVDSSGGTGSDQLTGSLDKIATGSGSGSKDAGSTELKGSLDEIVTGSGSGSKGAGSTELKGSLDEIATGSSGNGSKTGDSVTNIAGSGGGSDAGALLAVGSLAAGSIGLGLAISGGVNLPALPEINVGLVCNLPQEGIDFLKNNGSMEQDECEPEEEQN</sequence>
<reference evidence="3 4" key="1">
    <citation type="submission" date="2018-06" db="EMBL/GenBank/DDBJ databases">
        <title>Whole genome sequencing of four bacterial strains from South Shetland trench revealing bio-synthetic gene clusters.</title>
        <authorList>
            <person name="Abdel-Mageed W.M."/>
            <person name="Lehri B."/>
            <person name="Jarmusch S.A."/>
            <person name="Miranda K."/>
            <person name="Goodfellow M."/>
            <person name="Jaspars M."/>
            <person name="Karlyshev A.V."/>
        </authorList>
    </citation>
    <scope>NUCLEOTIDE SEQUENCE [LARGE SCALE GENOMIC DNA]</scope>
    <source>
        <strain evidence="3 4">SST1</strain>
    </source>
</reference>
<name>A0A365P8J5_9ACTN</name>
<proteinExistence type="predicted"/>
<feature type="region of interest" description="Disordered" evidence="1">
    <location>
        <begin position="52"/>
        <end position="89"/>
    </location>
</feature>
<protein>
    <recommendedName>
        <fullName evidence="5">Secreted protein</fullName>
    </recommendedName>
</protein>
<dbReference type="EMBL" id="QNTT01000033">
    <property type="protein sequence ID" value="RBA33626.1"/>
    <property type="molecule type" value="Genomic_DNA"/>
</dbReference>
<feature type="chain" id="PRO_5016777421" description="Secreted protein" evidence="2">
    <location>
        <begin position="28"/>
        <end position="212"/>
    </location>
</feature>
<comment type="caution">
    <text evidence="3">The sequence shown here is derived from an EMBL/GenBank/DDBJ whole genome shotgun (WGS) entry which is preliminary data.</text>
</comment>
<evidence type="ECO:0000256" key="1">
    <source>
        <dbReference type="SAM" id="MobiDB-lite"/>
    </source>
</evidence>
<evidence type="ECO:0008006" key="5">
    <source>
        <dbReference type="Google" id="ProtNLM"/>
    </source>
</evidence>